<sequence>MEDKVLLVCLIIGFFCIPFLPWQVLLLTDLVLVRIVLIVCFIAAVNVSPIVGIVSLIVIGLLFIERNKVKMNYLMSTMQQSNSRSHAIQSIVSPETAPKQPEFESSDSDSSLGFFPQADSGDNHFYPLSSSINQKQPLQTESSNGAKYAIKQLYKWVNPELLQDSRIK</sequence>
<feature type="transmembrane region" description="Helical" evidence="2">
    <location>
        <begin position="31"/>
        <end position="64"/>
    </location>
</feature>
<keyword evidence="2" id="KW-1133">Transmembrane helix</keyword>
<keyword evidence="2" id="KW-0472">Membrane</keyword>
<accession>A0A6C0HFS1</accession>
<evidence type="ECO:0000256" key="1">
    <source>
        <dbReference type="SAM" id="MobiDB-lite"/>
    </source>
</evidence>
<evidence type="ECO:0000256" key="2">
    <source>
        <dbReference type="SAM" id="Phobius"/>
    </source>
</evidence>
<keyword evidence="2" id="KW-0812">Transmembrane</keyword>
<evidence type="ECO:0000313" key="3">
    <source>
        <dbReference type="EMBL" id="QHT78873.1"/>
    </source>
</evidence>
<feature type="compositionally biased region" description="Polar residues" evidence="1">
    <location>
        <begin position="128"/>
        <end position="140"/>
    </location>
</feature>
<dbReference type="AlphaFoldDB" id="A0A6C0HFS1"/>
<proteinExistence type="predicted"/>
<name>A0A6C0HFS1_9ZZZZ</name>
<organism evidence="3">
    <name type="scientific">viral metagenome</name>
    <dbReference type="NCBI Taxonomy" id="1070528"/>
    <lineage>
        <taxon>unclassified sequences</taxon>
        <taxon>metagenomes</taxon>
        <taxon>organismal metagenomes</taxon>
    </lineage>
</organism>
<reference evidence="3" key="1">
    <citation type="journal article" date="2020" name="Nature">
        <title>Giant virus diversity and host interactions through global metagenomics.</title>
        <authorList>
            <person name="Schulz F."/>
            <person name="Roux S."/>
            <person name="Paez-Espino D."/>
            <person name="Jungbluth S."/>
            <person name="Walsh D.A."/>
            <person name="Denef V.J."/>
            <person name="McMahon K.D."/>
            <person name="Konstantinidis K.T."/>
            <person name="Eloe-Fadrosh E.A."/>
            <person name="Kyrpides N.C."/>
            <person name="Woyke T."/>
        </authorList>
    </citation>
    <scope>NUCLEOTIDE SEQUENCE</scope>
    <source>
        <strain evidence="3">GVMAG-M-3300023179-97</strain>
    </source>
</reference>
<feature type="transmembrane region" description="Helical" evidence="2">
    <location>
        <begin position="5"/>
        <end position="25"/>
    </location>
</feature>
<dbReference type="EMBL" id="MN739942">
    <property type="protein sequence ID" value="QHT78873.1"/>
    <property type="molecule type" value="Genomic_DNA"/>
</dbReference>
<feature type="region of interest" description="Disordered" evidence="1">
    <location>
        <begin position="90"/>
        <end position="140"/>
    </location>
</feature>
<protein>
    <submittedName>
        <fullName evidence="3">Uncharacterized protein</fullName>
    </submittedName>
</protein>